<dbReference type="Proteomes" id="UP000217790">
    <property type="component" value="Unassembled WGS sequence"/>
</dbReference>
<accession>A0A2H3DDH4</accession>
<protein>
    <submittedName>
        <fullName evidence="3">Uncharacterized protein</fullName>
    </submittedName>
</protein>
<dbReference type="OrthoDB" id="10564199at2759"/>
<name>A0A2H3DDH4_ARMGA</name>
<evidence type="ECO:0000256" key="1">
    <source>
        <dbReference type="SAM" id="MobiDB-lite"/>
    </source>
</evidence>
<feature type="transmembrane region" description="Helical" evidence="2">
    <location>
        <begin position="103"/>
        <end position="123"/>
    </location>
</feature>
<reference evidence="4" key="1">
    <citation type="journal article" date="2017" name="Nat. Ecol. Evol.">
        <title>Genome expansion and lineage-specific genetic innovations in the forest pathogenic fungi Armillaria.</title>
        <authorList>
            <person name="Sipos G."/>
            <person name="Prasanna A.N."/>
            <person name="Walter M.C."/>
            <person name="O'Connor E."/>
            <person name="Balint B."/>
            <person name="Krizsan K."/>
            <person name="Kiss B."/>
            <person name="Hess J."/>
            <person name="Varga T."/>
            <person name="Slot J."/>
            <person name="Riley R."/>
            <person name="Boka B."/>
            <person name="Rigling D."/>
            <person name="Barry K."/>
            <person name="Lee J."/>
            <person name="Mihaltcheva S."/>
            <person name="LaButti K."/>
            <person name="Lipzen A."/>
            <person name="Waldron R."/>
            <person name="Moloney N.M."/>
            <person name="Sperisen C."/>
            <person name="Kredics L."/>
            <person name="Vagvoelgyi C."/>
            <person name="Patrignani A."/>
            <person name="Fitzpatrick D."/>
            <person name="Nagy I."/>
            <person name="Doyle S."/>
            <person name="Anderson J.B."/>
            <person name="Grigoriev I.V."/>
            <person name="Gueldener U."/>
            <person name="Muensterkoetter M."/>
            <person name="Nagy L.G."/>
        </authorList>
    </citation>
    <scope>NUCLEOTIDE SEQUENCE [LARGE SCALE GENOMIC DNA]</scope>
    <source>
        <strain evidence="4">Ar21-2</strain>
    </source>
</reference>
<keyword evidence="2" id="KW-0472">Membrane</keyword>
<dbReference type="InParanoid" id="A0A2H3DDH4"/>
<proteinExistence type="predicted"/>
<keyword evidence="4" id="KW-1185">Reference proteome</keyword>
<sequence length="148" mass="16147">MASGDGPPIARDAQVRGRPEWVRYGKHPPTHSHDVLPGSASGGGVYGLMQLLSSTLKKDDVSFSRGRRRRDSPAPAPTENRTRAFIISTSTYPNTTPLEVTSFFARAGLLIGAQFLYVLLAALDVRSRRTWGRFGGVDDHRIVPATET</sequence>
<gene>
    <name evidence="3" type="ORF">ARMGADRAFT_540943</name>
</gene>
<evidence type="ECO:0000256" key="2">
    <source>
        <dbReference type="SAM" id="Phobius"/>
    </source>
</evidence>
<evidence type="ECO:0000313" key="3">
    <source>
        <dbReference type="EMBL" id="PBK86303.1"/>
    </source>
</evidence>
<keyword evidence="2" id="KW-1133">Transmembrane helix</keyword>
<organism evidence="3 4">
    <name type="scientific">Armillaria gallica</name>
    <name type="common">Bulbous honey fungus</name>
    <name type="synonym">Armillaria bulbosa</name>
    <dbReference type="NCBI Taxonomy" id="47427"/>
    <lineage>
        <taxon>Eukaryota</taxon>
        <taxon>Fungi</taxon>
        <taxon>Dikarya</taxon>
        <taxon>Basidiomycota</taxon>
        <taxon>Agaricomycotina</taxon>
        <taxon>Agaricomycetes</taxon>
        <taxon>Agaricomycetidae</taxon>
        <taxon>Agaricales</taxon>
        <taxon>Marasmiineae</taxon>
        <taxon>Physalacriaceae</taxon>
        <taxon>Armillaria</taxon>
    </lineage>
</organism>
<feature type="compositionally biased region" description="Basic and acidic residues" evidence="1">
    <location>
        <begin position="13"/>
        <end position="23"/>
    </location>
</feature>
<dbReference type="AlphaFoldDB" id="A0A2H3DDH4"/>
<feature type="region of interest" description="Disordered" evidence="1">
    <location>
        <begin position="1"/>
        <end position="39"/>
    </location>
</feature>
<feature type="region of interest" description="Disordered" evidence="1">
    <location>
        <begin position="59"/>
        <end position="80"/>
    </location>
</feature>
<evidence type="ECO:0000313" key="4">
    <source>
        <dbReference type="Proteomes" id="UP000217790"/>
    </source>
</evidence>
<keyword evidence="2" id="KW-0812">Transmembrane</keyword>
<dbReference type="EMBL" id="KZ293685">
    <property type="protein sequence ID" value="PBK86303.1"/>
    <property type="molecule type" value="Genomic_DNA"/>
</dbReference>